<sequence length="115" mass="12838">MTARPGPGQAPYRSAQLLDDGTKPIEDLPARCDTDQRGHRYLEVEAGTVNLGPTYRLYAAREEADELRGAADDLPVERLVLVPEIVMGLYDDYDDDLGVPWAYPLRPLRWARPSG</sequence>
<protein>
    <recommendedName>
        <fullName evidence="4">Restriction endonuclease domain-containing protein</fullName>
    </recommendedName>
</protein>
<comment type="caution">
    <text evidence="2">The sequence shown here is derived from an EMBL/GenBank/DDBJ whole genome shotgun (WGS) entry which is preliminary data.</text>
</comment>
<reference evidence="3" key="1">
    <citation type="journal article" date="2019" name="Int. J. Syst. Evol. Microbiol.">
        <title>The Global Catalogue of Microorganisms (GCM) 10K type strain sequencing project: providing services to taxonomists for standard genome sequencing and annotation.</title>
        <authorList>
            <consortium name="The Broad Institute Genomics Platform"/>
            <consortium name="The Broad Institute Genome Sequencing Center for Infectious Disease"/>
            <person name="Wu L."/>
            <person name="Ma J."/>
        </authorList>
    </citation>
    <scope>NUCLEOTIDE SEQUENCE [LARGE SCALE GENOMIC DNA]</scope>
    <source>
        <strain evidence="3">JCM 18304</strain>
    </source>
</reference>
<name>A0ABP9S463_9ACTN</name>
<evidence type="ECO:0000313" key="3">
    <source>
        <dbReference type="Proteomes" id="UP001501570"/>
    </source>
</evidence>
<evidence type="ECO:0008006" key="4">
    <source>
        <dbReference type="Google" id="ProtNLM"/>
    </source>
</evidence>
<keyword evidence="3" id="KW-1185">Reference proteome</keyword>
<dbReference type="Proteomes" id="UP001501570">
    <property type="component" value="Unassembled WGS sequence"/>
</dbReference>
<dbReference type="RefSeq" id="WP_345632574.1">
    <property type="nucleotide sequence ID" value="NZ_BAABJQ010000014.1"/>
</dbReference>
<gene>
    <name evidence="2" type="ORF">GCM10023322_45180</name>
</gene>
<feature type="region of interest" description="Disordered" evidence="1">
    <location>
        <begin position="1"/>
        <end position="24"/>
    </location>
</feature>
<accession>A0ABP9S463</accession>
<proteinExistence type="predicted"/>
<organism evidence="2 3">
    <name type="scientific">Rugosimonospora acidiphila</name>
    <dbReference type="NCBI Taxonomy" id="556531"/>
    <lineage>
        <taxon>Bacteria</taxon>
        <taxon>Bacillati</taxon>
        <taxon>Actinomycetota</taxon>
        <taxon>Actinomycetes</taxon>
        <taxon>Micromonosporales</taxon>
        <taxon>Micromonosporaceae</taxon>
        <taxon>Rugosimonospora</taxon>
    </lineage>
</organism>
<evidence type="ECO:0000313" key="2">
    <source>
        <dbReference type="EMBL" id="GAA5190320.1"/>
    </source>
</evidence>
<evidence type="ECO:0000256" key="1">
    <source>
        <dbReference type="SAM" id="MobiDB-lite"/>
    </source>
</evidence>
<dbReference type="EMBL" id="BAABJQ010000014">
    <property type="protein sequence ID" value="GAA5190320.1"/>
    <property type="molecule type" value="Genomic_DNA"/>
</dbReference>